<organism evidence="1 2">
    <name type="scientific">Clostridium moniliforme</name>
    <dbReference type="NCBI Taxonomy" id="39489"/>
    <lineage>
        <taxon>Bacteria</taxon>
        <taxon>Bacillati</taxon>
        <taxon>Bacillota</taxon>
        <taxon>Clostridia</taxon>
        <taxon>Eubacteriales</taxon>
        <taxon>Clostridiaceae</taxon>
        <taxon>Clostridium</taxon>
    </lineage>
</organism>
<dbReference type="RefSeq" id="WP_209796798.1">
    <property type="nucleotide sequence ID" value="NZ_JAGGJZ010000003.1"/>
</dbReference>
<accession>A0ABS4F107</accession>
<evidence type="ECO:0000313" key="1">
    <source>
        <dbReference type="EMBL" id="MBP1889917.1"/>
    </source>
</evidence>
<name>A0ABS4F107_9CLOT</name>
<proteinExistence type="predicted"/>
<comment type="caution">
    <text evidence="1">The sequence shown here is derived from an EMBL/GenBank/DDBJ whole genome shotgun (WGS) entry which is preliminary data.</text>
</comment>
<dbReference type="EMBL" id="JAGGJZ010000003">
    <property type="protein sequence ID" value="MBP1889917.1"/>
    <property type="molecule type" value="Genomic_DNA"/>
</dbReference>
<reference evidence="1 2" key="1">
    <citation type="submission" date="2021-03" db="EMBL/GenBank/DDBJ databases">
        <title>Genomic Encyclopedia of Type Strains, Phase IV (KMG-IV): sequencing the most valuable type-strain genomes for metagenomic binning, comparative biology and taxonomic classification.</title>
        <authorList>
            <person name="Goeker M."/>
        </authorList>
    </citation>
    <scope>NUCLEOTIDE SEQUENCE [LARGE SCALE GENOMIC DNA]</scope>
    <source>
        <strain evidence="1 2">DSM 3984</strain>
    </source>
</reference>
<keyword evidence="2" id="KW-1185">Reference proteome</keyword>
<sequence length="179" mass="20521">MRKSKILVVVGLIIIVTAIIINKPNELNVKMKFSSPKSLIESFNNSILLVRDDNFNMVNTQILNDCISKRKRVSNSGIQFNKINLEKNIKLSNSEKSKMINKYKEVARRIYNNSPKEIIPFKFKATGLNNIYSYENGKDKIVEFHKTPIILDAIIIKENGSYVFDYFLVSSKENGEAIN</sequence>
<gene>
    <name evidence="1" type="ORF">J2Z53_001500</name>
</gene>
<protein>
    <submittedName>
        <fullName evidence="1">Uncharacterized protein</fullName>
    </submittedName>
</protein>
<evidence type="ECO:0000313" key="2">
    <source>
        <dbReference type="Proteomes" id="UP000783390"/>
    </source>
</evidence>
<dbReference type="Proteomes" id="UP000783390">
    <property type="component" value="Unassembled WGS sequence"/>
</dbReference>